<name>A0AAV7STJ6_PLEWA</name>
<gene>
    <name evidence="1" type="ORF">NDU88_007713</name>
</gene>
<dbReference type="Proteomes" id="UP001066276">
    <property type="component" value="Chromosome 4_2"/>
</dbReference>
<comment type="caution">
    <text evidence="1">The sequence shown here is derived from an EMBL/GenBank/DDBJ whole genome shotgun (WGS) entry which is preliminary data.</text>
</comment>
<accession>A0AAV7STJ6</accession>
<protein>
    <submittedName>
        <fullName evidence="1">Uncharacterized protein</fullName>
    </submittedName>
</protein>
<evidence type="ECO:0000313" key="1">
    <source>
        <dbReference type="EMBL" id="KAJ1167321.1"/>
    </source>
</evidence>
<proteinExistence type="predicted"/>
<organism evidence="1 2">
    <name type="scientific">Pleurodeles waltl</name>
    <name type="common">Iberian ribbed newt</name>
    <dbReference type="NCBI Taxonomy" id="8319"/>
    <lineage>
        <taxon>Eukaryota</taxon>
        <taxon>Metazoa</taxon>
        <taxon>Chordata</taxon>
        <taxon>Craniata</taxon>
        <taxon>Vertebrata</taxon>
        <taxon>Euteleostomi</taxon>
        <taxon>Amphibia</taxon>
        <taxon>Batrachia</taxon>
        <taxon>Caudata</taxon>
        <taxon>Salamandroidea</taxon>
        <taxon>Salamandridae</taxon>
        <taxon>Pleurodelinae</taxon>
        <taxon>Pleurodeles</taxon>
    </lineage>
</organism>
<dbReference type="EMBL" id="JANPWB010000008">
    <property type="protein sequence ID" value="KAJ1167321.1"/>
    <property type="molecule type" value="Genomic_DNA"/>
</dbReference>
<keyword evidence="2" id="KW-1185">Reference proteome</keyword>
<sequence>MTWAYAVDGTRLGWCSPWWRRVLIGSCWAADVLRGRWRARLGAVDQFETRLVWGYLPGGGVLQHPEAAEVDPEPLTLRTVGALLAPLA</sequence>
<dbReference type="AlphaFoldDB" id="A0AAV7STJ6"/>
<reference evidence="1" key="1">
    <citation type="journal article" date="2022" name="bioRxiv">
        <title>Sequencing and chromosome-scale assembly of the giantPleurodeles waltlgenome.</title>
        <authorList>
            <person name="Brown T."/>
            <person name="Elewa A."/>
            <person name="Iarovenko S."/>
            <person name="Subramanian E."/>
            <person name="Araus A.J."/>
            <person name="Petzold A."/>
            <person name="Susuki M."/>
            <person name="Suzuki K.-i.T."/>
            <person name="Hayashi T."/>
            <person name="Toyoda A."/>
            <person name="Oliveira C."/>
            <person name="Osipova E."/>
            <person name="Leigh N.D."/>
            <person name="Simon A."/>
            <person name="Yun M.H."/>
        </authorList>
    </citation>
    <scope>NUCLEOTIDE SEQUENCE</scope>
    <source>
        <strain evidence="1">20211129_DDA</strain>
        <tissue evidence="1">Liver</tissue>
    </source>
</reference>
<evidence type="ECO:0000313" key="2">
    <source>
        <dbReference type="Proteomes" id="UP001066276"/>
    </source>
</evidence>